<proteinExistence type="predicted"/>
<comment type="caution">
    <text evidence="2">The sequence shown here is derived from an EMBL/GenBank/DDBJ whole genome shotgun (WGS) entry which is preliminary data.</text>
</comment>
<dbReference type="Pfam" id="PF00144">
    <property type="entry name" value="Beta-lactamase"/>
    <property type="match status" value="1"/>
</dbReference>
<dbReference type="Proteomes" id="UP000006772">
    <property type="component" value="Unassembled WGS sequence"/>
</dbReference>
<dbReference type="PANTHER" id="PTHR43283:SF14">
    <property type="entry name" value="BLL8153 PROTEIN"/>
    <property type="match status" value="1"/>
</dbReference>
<dbReference type="Gene3D" id="3.40.710.10">
    <property type="entry name" value="DD-peptidase/beta-lactamase superfamily"/>
    <property type="match status" value="1"/>
</dbReference>
<dbReference type="InterPro" id="IPR050789">
    <property type="entry name" value="Diverse_Enzym_Activities"/>
</dbReference>
<dbReference type="InterPro" id="IPR012338">
    <property type="entry name" value="Beta-lactam/transpept-like"/>
</dbReference>
<dbReference type="RefSeq" id="WP_006461495.1">
    <property type="nucleotide sequence ID" value="NZ_AEEC02000002.1"/>
</dbReference>
<feature type="domain" description="Beta-lactamase-related" evidence="1">
    <location>
        <begin position="102"/>
        <end position="373"/>
    </location>
</feature>
<dbReference type="AlphaFoldDB" id="A0AAI9IHZ3"/>
<sequence length="395" mass="43824">MPSPRTSQRLARGAAALLILLAGAEIGRRVADLPSLPALVDLQFDLTPRSQSYKVFDANPIARSSHPQALPVALRPLEINVPWKKNGQLSMADFLKTTATHAFVVVQDGSVVYERYIDGFDANSRFTSFSVAKSFVSALTGVALMQGKIKSLDEPIGHYLKSDELAPAYAGITIGQLLDMRSGIDVDERYAGSLTSPVVRMFVSTDLHSFLARRHGLRFAPGERFEYRSVDTLVLSRVLARATGMPLSDYAQQALWEPLGMEQDASWSVDSRKHGVEKAFCCLNTTAREFARLGLLYLNQGRIGERQVVSNAWSNEPRRPDNRSDILEYHDGWWIPPGNAQDQDFSAIGVFGQYIYVNPATRTVIVKLSDYGAEQDEVLTTLAMRRISHYLAGRD</sequence>
<accession>A0AAI9IHZ3</accession>
<evidence type="ECO:0000259" key="1">
    <source>
        <dbReference type="Pfam" id="PF00144"/>
    </source>
</evidence>
<name>A0AAI9IHZ3_9BURK</name>
<evidence type="ECO:0000313" key="2">
    <source>
        <dbReference type="EMBL" id="EOA06447.1"/>
    </source>
</evidence>
<protein>
    <submittedName>
        <fullName evidence="2">Beta-lactamase class C protein</fullName>
    </submittedName>
</protein>
<dbReference type="SUPFAM" id="SSF56601">
    <property type="entry name" value="beta-lactamase/transpeptidase-like"/>
    <property type="match status" value="1"/>
</dbReference>
<organism evidence="2 3">
    <name type="scientific">Herbaspirillum frisingense GSF30</name>
    <dbReference type="NCBI Taxonomy" id="864073"/>
    <lineage>
        <taxon>Bacteria</taxon>
        <taxon>Pseudomonadati</taxon>
        <taxon>Pseudomonadota</taxon>
        <taxon>Betaproteobacteria</taxon>
        <taxon>Burkholderiales</taxon>
        <taxon>Oxalobacteraceae</taxon>
        <taxon>Herbaspirillum</taxon>
    </lineage>
</organism>
<dbReference type="InterPro" id="IPR001466">
    <property type="entry name" value="Beta-lactam-related"/>
</dbReference>
<evidence type="ECO:0000313" key="3">
    <source>
        <dbReference type="Proteomes" id="UP000006772"/>
    </source>
</evidence>
<gene>
    <name evidence="2" type="ORF">HFRIS_001769</name>
</gene>
<dbReference type="EMBL" id="AEEC02000002">
    <property type="protein sequence ID" value="EOA06447.1"/>
    <property type="molecule type" value="Genomic_DNA"/>
</dbReference>
<reference evidence="2 3" key="1">
    <citation type="journal article" date="2013" name="Front. Microbiol.">
        <title>The genome of the endophytic bacterium H. frisingense GSF30(T) identifies diverse strategies in the Herbaspirillum genus to interact with plants.</title>
        <authorList>
            <person name="Straub D."/>
            <person name="Rothballer M."/>
            <person name="Hartmann A."/>
            <person name="Ludewig U."/>
        </authorList>
    </citation>
    <scope>NUCLEOTIDE SEQUENCE [LARGE SCALE GENOMIC DNA]</scope>
    <source>
        <strain evidence="2 3">GSF30</strain>
    </source>
</reference>
<dbReference type="PANTHER" id="PTHR43283">
    <property type="entry name" value="BETA-LACTAMASE-RELATED"/>
    <property type="match status" value="1"/>
</dbReference>